<protein>
    <recommendedName>
        <fullName evidence="4">CHASE3 domain-containing protein</fullName>
    </recommendedName>
</protein>
<dbReference type="KEGG" id="aprs:BI364_14245"/>
<keyword evidence="1" id="KW-1133">Transmembrane helix</keyword>
<dbReference type="RefSeq" id="WP_070079312.1">
    <property type="nucleotide sequence ID" value="NZ_CP017415.1"/>
</dbReference>
<gene>
    <name evidence="2" type="ORF">BI364_14245</name>
</gene>
<proteinExistence type="predicted"/>
<dbReference type="EMBL" id="CP017415">
    <property type="protein sequence ID" value="AOU98959.1"/>
    <property type="molecule type" value="Genomic_DNA"/>
</dbReference>
<feature type="transmembrane region" description="Helical" evidence="1">
    <location>
        <begin position="21"/>
        <end position="45"/>
    </location>
</feature>
<evidence type="ECO:0008006" key="4">
    <source>
        <dbReference type="Google" id="ProtNLM"/>
    </source>
</evidence>
<evidence type="ECO:0000313" key="3">
    <source>
        <dbReference type="Proteomes" id="UP000095401"/>
    </source>
</evidence>
<keyword evidence="3" id="KW-1185">Reference proteome</keyword>
<dbReference type="AlphaFoldDB" id="A0A1D8IR40"/>
<name>A0A1D8IR40_9GAMM</name>
<accession>A0A1D8IR40</accession>
<reference evidence="3" key="1">
    <citation type="submission" date="2016-09" db="EMBL/GenBank/DDBJ databases">
        <title>Acidihalobacter prosperus F5.</title>
        <authorList>
            <person name="Khaleque H.N."/>
            <person name="Ramsay J.P."/>
            <person name="Kaksonen A.H."/>
            <person name="Boxall N.J."/>
            <person name="Watkin E.L.J."/>
        </authorList>
    </citation>
    <scope>NUCLEOTIDE SEQUENCE [LARGE SCALE GENOMIC DNA]</scope>
    <source>
        <strain evidence="3">F5</strain>
    </source>
</reference>
<organism evidence="2 3">
    <name type="scientific">Acidihalobacter yilgarnensis</name>
    <dbReference type="NCBI Taxonomy" id="2819280"/>
    <lineage>
        <taxon>Bacteria</taxon>
        <taxon>Pseudomonadati</taxon>
        <taxon>Pseudomonadota</taxon>
        <taxon>Gammaproteobacteria</taxon>
        <taxon>Chromatiales</taxon>
        <taxon>Ectothiorhodospiraceae</taxon>
        <taxon>Acidihalobacter</taxon>
    </lineage>
</organism>
<dbReference type="Proteomes" id="UP000095401">
    <property type="component" value="Chromosome"/>
</dbReference>
<evidence type="ECO:0000256" key="1">
    <source>
        <dbReference type="SAM" id="Phobius"/>
    </source>
</evidence>
<keyword evidence="1" id="KW-0812">Transmembrane</keyword>
<evidence type="ECO:0000313" key="2">
    <source>
        <dbReference type="EMBL" id="AOU98959.1"/>
    </source>
</evidence>
<keyword evidence="1" id="KW-0472">Membrane</keyword>
<sequence length="155" mass="17077">MKIKWVSGTGWRRWPPHSLGGLVLLSFTLVVLPLLLVVLGAAYAVNRIAGQSENIVYEAVQLTQGSLLLMEELVTMERSARQYLVVGDPGLLQVFRSSHQQFDHTVHGLMALPLGGGCSRRSRDCRSARASWPIVFCKGCKVSQPFRLDSVVSTV</sequence>